<gene>
    <name evidence="2" type="ORF">CJ204_04650</name>
    <name evidence="3" type="ORF">FOB82_08220</name>
    <name evidence="1" type="ORF">HF852_07630</name>
</gene>
<dbReference type="AlphaFoldDB" id="A0A2N6SZV0"/>
<dbReference type="EMBL" id="CP046322">
    <property type="protein sequence ID" value="QGS35881.1"/>
    <property type="molecule type" value="Genomic_DNA"/>
</dbReference>
<proteinExistence type="predicted"/>
<evidence type="ECO:0000313" key="3">
    <source>
        <dbReference type="EMBL" id="QGS35881.1"/>
    </source>
</evidence>
<dbReference type="Proteomes" id="UP000589552">
    <property type="component" value="Unassembled WGS sequence"/>
</dbReference>
<dbReference type="Proteomes" id="UP000235363">
    <property type="component" value="Unassembled WGS sequence"/>
</dbReference>
<sequence>MMSRMDITIGFVDNPRELNIAGVEGGRELAASIPDRLAAGEGVLELVDGAGKTHFAVIAKIAYVQVGPAAPRQVGFIA</sequence>
<evidence type="ECO:0000313" key="4">
    <source>
        <dbReference type="Proteomes" id="UP000235363"/>
    </source>
</evidence>
<evidence type="ECO:0000313" key="1">
    <source>
        <dbReference type="EMBL" id="NMF09462.1"/>
    </source>
</evidence>
<evidence type="ECO:0000313" key="5">
    <source>
        <dbReference type="Proteomes" id="UP000426857"/>
    </source>
</evidence>
<evidence type="ECO:0000313" key="2">
    <source>
        <dbReference type="EMBL" id="PMC62607.1"/>
    </source>
</evidence>
<dbReference type="Pfam" id="PF11305">
    <property type="entry name" value="DUF3107"/>
    <property type="match status" value="1"/>
</dbReference>
<dbReference type="KEGG" id="cxe:FOB82_08220"/>
<accession>A0A2N6SZV0</accession>
<name>A0A2N6SZV0_9CORY</name>
<dbReference type="OrthoDB" id="3268468at2"/>
<reference evidence="2 4" key="1">
    <citation type="submission" date="2017-09" db="EMBL/GenBank/DDBJ databases">
        <title>Bacterial strain isolated from the female urinary microbiota.</title>
        <authorList>
            <person name="Thomas-White K."/>
            <person name="Kumar N."/>
            <person name="Forster S."/>
            <person name="Putonti C."/>
            <person name="Lawley T."/>
            <person name="Wolfe A.J."/>
        </authorList>
    </citation>
    <scope>NUCLEOTIDE SEQUENCE [LARGE SCALE GENOMIC DNA]</scope>
    <source>
        <strain evidence="2 4">UMB0908</strain>
    </source>
</reference>
<dbReference type="EMBL" id="PNHF01000008">
    <property type="protein sequence ID" value="PMC62607.1"/>
    <property type="molecule type" value="Genomic_DNA"/>
</dbReference>
<dbReference type="STRING" id="1725.WU86_03720"/>
<reference evidence="1 6" key="3">
    <citation type="submission" date="2020-04" db="EMBL/GenBank/DDBJ databases">
        <authorList>
            <person name="Hitch T.C.A."/>
            <person name="Wylensek D."/>
            <person name="Clavel T."/>
        </authorList>
    </citation>
    <scope>NUCLEOTIDE SEQUENCE [LARGE SCALE GENOMIC DNA]</scope>
    <source>
        <strain evidence="1 6">BL-383-APC-2I</strain>
    </source>
</reference>
<dbReference type="EMBL" id="JABAGA010000004">
    <property type="protein sequence ID" value="NMF09462.1"/>
    <property type="molecule type" value="Genomic_DNA"/>
</dbReference>
<reference evidence="3 5" key="2">
    <citation type="submission" date="2019-11" db="EMBL/GenBank/DDBJ databases">
        <title>FDA dAtabase for Regulatory Grade micrObial Sequences (FDA-ARGOS): Supporting development and validation of Infectious Disease Dx tests.</title>
        <authorList>
            <person name="Kerrigan L."/>
            <person name="Long C."/>
            <person name="Tallon L."/>
            <person name="Sadzewicz L."/>
            <person name="Vavikolanu K."/>
            <person name="Mehta A."/>
            <person name="Aluvathingal J."/>
            <person name="Nadendla S."/>
            <person name="Yan Y."/>
            <person name="Sichtig H."/>
        </authorList>
    </citation>
    <scope>NUCLEOTIDE SEQUENCE [LARGE SCALE GENOMIC DNA]</scope>
    <source>
        <strain evidence="3 5">FDAARGOS_674</strain>
    </source>
</reference>
<dbReference type="Proteomes" id="UP000426857">
    <property type="component" value="Chromosome"/>
</dbReference>
<dbReference type="InterPro" id="IPR021456">
    <property type="entry name" value="DUF3107"/>
</dbReference>
<protein>
    <submittedName>
        <fullName evidence="2">DUF3107 domain-containing protein</fullName>
    </submittedName>
    <submittedName>
        <fullName evidence="3">DUF3107 family protein</fullName>
    </submittedName>
</protein>
<organism evidence="2 4">
    <name type="scientific">Corynebacterium xerosis</name>
    <dbReference type="NCBI Taxonomy" id="1725"/>
    <lineage>
        <taxon>Bacteria</taxon>
        <taxon>Bacillati</taxon>
        <taxon>Actinomycetota</taxon>
        <taxon>Actinomycetes</taxon>
        <taxon>Mycobacteriales</taxon>
        <taxon>Corynebacteriaceae</taxon>
        <taxon>Corynebacterium</taxon>
    </lineage>
</organism>
<evidence type="ECO:0000313" key="6">
    <source>
        <dbReference type="Proteomes" id="UP000589552"/>
    </source>
</evidence>